<dbReference type="InterPro" id="IPR014284">
    <property type="entry name" value="RNA_pol_sigma-70_dom"/>
</dbReference>
<dbReference type="InterPro" id="IPR007627">
    <property type="entry name" value="RNA_pol_sigma70_r2"/>
</dbReference>
<evidence type="ECO:0000256" key="1">
    <source>
        <dbReference type="ARBA" id="ARBA00007788"/>
    </source>
</evidence>
<dbReference type="InterPro" id="IPR050239">
    <property type="entry name" value="Sigma-70_RNA_pol_init_factors"/>
</dbReference>
<feature type="region of interest" description="Disordered" evidence="7">
    <location>
        <begin position="1"/>
        <end position="33"/>
    </location>
</feature>
<evidence type="ECO:0000313" key="11">
    <source>
        <dbReference type="Proteomes" id="UP000657574"/>
    </source>
</evidence>
<keyword evidence="11" id="KW-1185">Reference proteome</keyword>
<evidence type="ECO:0000256" key="5">
    <source>
        <dbReference type="ARBA" id="ARBA00023163"/>
    </source>
</evidence>
<protein>
    <recommendedName>
        <fullName evidence="6">RNA polymerase sigma factor</fullName>
    </recommendedName>
</protein>
<dbReference type="InterPro" id="IPR007630">
    <property type="entry name" value="RNA_pol_sigma70_r4"/>
</dbReference>
<dbReference type="InterPro" id="IPR000943">
    <property type="entry name" value="RNA_pol_sigma70"/>
</dbReference>
<dbReference type="FunFam" id="1.10.601.10:FF:000001">
    <property type="entry name" value="RNA polymerase sigma factor SigA"/>
    <property type="match status" value="1"/>
</dbReference>
<dbReference type="InterPro" id="IPR013324">
    <property type="entry name" value="RNA_pol_sigma_r3/r4-like"/>
</dbReference>
<dbReference type="GO" id="GO:0016987">
    <property type="term" value="F:sigma factor activity"/>
    <property type="evidence" value="ECO:0007669"/>
    <property type="project" value="UniProtKB-KW"/>
</dbReference>
<reference evidence="10" key="1">
    <citation type="journal article" date="2014" name="Int. J. Syst. Evol. Microbiol.">
        <title>Complete genome sequence of Corynebacterium casei LMG S-19264T (=DSM 44701T), isolated from a smear-ripened cheese.</title>
        <authorList>
            <consortium name="US DOE Joint Genome Institute (JGI-PGF)"/>
            <person name="Walter F."/>
            <person name="Albersmeier A."/>
            <person name="Kalinowski J."/>
            <person name="Ruckert C."/>
        </authorList>
    </citation>
    <scope>NUCLEOTIDE SEQUENCE</scope>
    <source>
        <strain evidence="10">JCM 3086</strain>
    </source>
</reference>
<dbReference type="SUPFAM" id="SSF88946">
    <property type="entry name" value="Sigma2 domain of RNA polymerase sigma factors"/>
    <property type="match status" value="1"/>
</dbReference>
<gene>
    <name evidence="10" type="primary">hrdA</name>
    <name evidence="10" type="ORF">GCM10010121_024050</name>
</gene>
<dbReference type="GO" id="GO:0003677">
    <property type="term" value="F:DNA binding"/>
    <property type="evidence" value="ECO:0007669"/>
    <property type="project" value="UniProtKB-KW"/>
</dbReference>
<evidence type="ECO:0000256" key="2">
    <source>
        <dbReference type="ARBA" id="ARBA00023015"/>
    </source>
</evidence>
<evidence type="ECO:0000256" key="6">
    <source>
        <dbReference type="RuleBase" id="RU362124"/>
    </source>
</evidence>
<evidence type="ECO:0000259" key="9">
    <source>
        <dbReference type="PROSITE" id="PS00716"/>
    </source>
</evidence>
<keyword evidence="4 6" id="KW-0238">DNA-binding</keyword>
<comment type="caution">
    <text evidence="10">The sequence shown here is derived from an EMBL/GenBank/DDBJ whole genome shotgun (WGS) entry which is preliminary data.</text>
</comment>
<comment type="similarity">
    <text evidence="1 6">Belongs to the sigma-70 factor family.</text>
</comment>
<name>A0A917KG11_9ACTN</name>
<evidence type="ECO:0000256" key="7">
    <source>
        <dbReference type="SAM" id="MobiDB-lite"/>
    </source>
</evidence>
<dbReference type="AlphaFoldDB" id="A0A917KG11"/>
<dbReference type="Proteomes" id="UP000657574">
    <property type="component" value="Unassembled WGS sequence"/>
</dbReference>
<reference evidence="10" key="2">
    <citation type="submission" date="2020-09" db="EMBL/GenBank/DDBJ databases">
        <authorList>
            <person name="Sun Q."/>
            <person name="Ohkuma M."/>
        </authorList>
    </citation>
    <scope>NUCLEOTIDE SEQUENCE</scope>
    <source>
        <strain evidence="10">JCM 3086</strain>
    </source>
</reference>
<dbReference type="PANTHER" id="PTHR30603">
    <property type="entry name" value="RNA POLYMERASE SIGMA FACTOR RPO"/>
    <property type="match status" value="1"/>
</dbReference>
<evidence type="ECO:0000259" key="8">
    <source>
        <dbReference type="PROSITE" id="PS00715"/>
    </source>
</evidence>
<dbReference type="Pfam" id="PF04545">
    <property type="entry name" value="Sigma70_r4"/>
    <property type="match status" value="1"/>
</dbReference>
<dbReference type="SUPFAM" id="SSF88659">
    <property type="entry name" value="Sigma3 and sigma4 domains of RNA polymerase sigma factors"/>
    <property type="match status" value="2"/>
</dbReference>
<dbReference type="PRINTS" id="PR00046">
    <property type="entry name" value="SIGMA70FCT"/>
</dbReference>
<dbReference type="Pfam" id="PF04539">
    <property type="entry name" value="Sigma70_r3"/>
    <property type="match status" value="1"/>
</dbReference>
<dbReference type="CDD" id="cd06171">
    <property type="entry name" value="Sigma70_r4"/>
    <property type="match status" value="1"/>
</dbReference>
<keyword evidence="3 6" id="KW-0731">Sigma factor</keyword>
<dbReference type="PROSITE" id="PS00716">
    <property type="entry name" value="SIGMA70_2"/>
    <property type="match status" value="1"/>
</dbReference>
<dbReference type="InterPro" id="IPR009042">
    <property type="entry name" value="RNA_pol_sigma70_r1_2"/>
</dbReference>
<proteinExistence type="inferred from homology"/>
<dbReference type="GO" id="GO:0006352">
    <property type="term" value="P:DNA-templated transcription initiation"/>
    <property type="evidence" value="ECO:0007669"/>
    <property type="project" value="InterPro"/>
</dbReference>
<accession>A0A917KG11</accession>
<dbReference type="RefSeq" id="WP_189311108.1">
    <property type="nucleotide sequence ID" value="NZ_BMQA01000006.1"/>
</dbReference>
<feature type="compositionally biased region" description="Low complexity" evidence="7">
    <location>
        <begin position="103"/>
        <end position="112"/>
    </location>
</feature>
<dbReference type="Pfam" id="PF00140">
    <property type="entry name" value="Sigma70_r1_2"/>
    <property type="match status" value="1"/>
</dbReference>
<sequence length="428" mass="47407">MPESSERGRSVAHGSDNPAVPLITYGTDNGEAVDSAPEVPLPYTLAAIILEVAPVQTQTLTQTDSSTKDGTDAETEVFAGVPPQNRLALHPETEPAPEPAEPPAEALTAEAPEPVEPPVARTETSGPSSDLFRQYLREIGRIPLLTAAEEVELARRVEAGLFAEEKLGNTPELDDRLALDLDRLVVMGRMAKRRLIEANLRLVVSVAKRYVGRGLTMLDLVQEGNLGLIRAVEKFDYARGYKFSTYATWWIRQAMSRALADQARTIRVPVHVVELINRVVRVQRRMLQERGYEPTPDEVAAHLELPPERVSEVLRLAQEPVSLHAPVGEEDDVALGDLIEDGDAASPVESAAFLLLREHLEAVLSTLGERERKVVQLRYGLVDGRPRTLEEIGRIFGVTRERIRQIESKTLNKLRDHAFADQLRGYLD</sequence>
<dbReference type="PANTHER" id="PTHR30603:SF59">
    <property type="entry name" value="RNA POLYMERASE PRINCIPAL SIGMA FACTOR HRDA"/>
    <property type="match status" value="1"/>
</dbReference>
<feature type="domain" description="RNA polymerase sigma-70" evidence="9">
    <location>
        <begin position="388"/>
        <end position="414"/>
    </location>
</feature>
<keyword evidence="5 6" id="KW-0804">Transcription</keyword>
<organism evidence="10 11">
    <name type="scientific">Streptomyces brasiliensis</name>
    <dbReference type="NCBI Taxonomy" id="1954"/>
    <lineage>
        <taxon>Bacteria</taxon>
        <taxon>Bacillati</taxon>
        <taxon>Actinomycetota</taxon>
        <taxon>Actinomycetes</taxon>
        <taxon>Kitasatosporales</taxon>
        <taxon>Streptomycetaceae</taxon>
        <taxon>Streptomyces</taxon>
    </lineage>
</organism>
<dbReference type="PROSITE" id="PS00715">
    <property type="entry name" value="SIGMA70_1"/>
    <property type="match status" value="1"/>
</dbReference>
<dbReference type="Gene3D" id="1.10.10.10">
    <property type="entry name" value="Winged helix-like DNA-binding domain superfamily/Winged helix DNA-binding domain"/>
    <property type="match status" value="2"/>
</dbReference>
<dbReference type="NCBIfam" id="TIGR02937">
    <property type="entry name" value="sigma70-ECF"/>
    <property type="match status" value="1"/>
</dbReference>
<evidence type="ECO:0000313" key="10">
    <source>
        <dbReference type="EMBL" id="GGJ12873.1"/>
    </source>
</evidence>
<comment type="function">
    <text evidence="6">Sigma factors are initiation factors that promote the attachment of RNA polymerase to specific initiation sites and are then released.</text>
</comment>
<feature type="domain" description="RNA polymerase sigma-70" evidence="8">
    <location>
        <begin position="219"/>
        <end position="232"/>
    </location>
</feature>
<dbReference type="InterPro" id="IPR013325">
    <property type="entry name" value="RNA_pol_sigma_r2"/>
</dbReference>
<dbReference type="InterPro" id="IPR036388">
    <property type="entry name" value="WH-like_DNA-bd_sf"/>
</dbReference>
<dbReference type="Pfam" id="PF04542">
    <property type="entry name" value="Sigma70_r2"/>
    <property type="match status" value="1"/>
</dbReference>
<dbReference type="EMBL" id="BMQA01000006">
    <property type="protein sequence ID" value="GGJ12873.1"/>
    <property type="molecule type" value="Genomic_DNA"/>
</dbReference>
<keyword evidence="2 6" id="KW-0805">Transcription regulation</keyword>
<dbReference type="InterPro" id="IPR007624">
    <property type="entry name" value="RNA_pol_sigma70_r3"/>
</dbReference>
<evidence type="ECO:0000256" key="3">
    <source>
        <dbReference type="ARBA" id="ARBA00023082"/>
    </source>
</evidence>
<feature type="region of interest" description="Disordered" evidence="7">
    <location>
        <begin position="80"/>
        <end position="128"/>
    </location>
</feature>
<evidence type="ECO:0000256" key="4">
    <source>
        <dbReference type="ARBA" id="ARBA00023125"/>
    </source>
</evidence>
<dbReference type="Gene3D" id="1.10.601.10">
    <property type="entry name" value="RNA Polymerase Primary Sigma Factor"/>
    <property type="match status" value="2"/>
</dbReference>